<dbReference type="GO" id="GO:0005975">
    <property type="term" value="P:carbohydrate metabolic process"/>
    <property type="evidence" value="ECO:0007669"/>
    <property type="project" value="InterPro"/>
</dbReference>
<proteinExistence type="inferred from homology"/>
<evidence type="ECO:0000256" key="3">
    <source>
        <dbReference type="ARBA" id="ARBA00012663"/>
    </source>
</evidence>
<evidence type="ECO:0000256" key="6">
    <source>
        <dbReference type="SAM" id="Phobius"/>
    </source>
</evidence>
<dbReference type="PANTHER" id="PTHR21040">
    <property type="entry name" value="BCDNA.GH04120"/>
    <property type="match status" value="1"/>
</dbReference>
<keyword evidence="6" id="KW-0472">Membrane</keyword>
<dbReference type="Gene3D" id="3.20.20.80">
    <property type="entry name" value="Glycosidases"/>
    <property type="match status" value="1"/>
</dbReference>
<gene>
    <name evidence="8" type="ORF">EB796_012962</name>
</gene>
<comment type="similarity">
    <text evidence="2">Belongs to the glycosyl hydrolase 20 family.</text>
</comment>
<feature type="transmembrane region" description="Helical" evidence="6">
    <location>
        <begin position="12"/>
        <end position="29"/>
    </location>
</feature>
<evidence type="ECO:0000259" key="7">
    <source>
        <dbReference type="Pfam" id="PF00728"/>
    </source>
</evidence>
<dbReference type="PANTHER" id="PTHR21040:SF8">
    <property type="entry name" value="BCDNA.GH04120"/>
    <property type="match status" value="1"/>
</dbReference>
<accession>A0A7J7JQW0</accession>
<dbReference type="AlphaFoldDB" id="A0A7J7JQW0"/>
<evidence type="ECO:0000313" key="8">
    <source>
        <dbReference type="EMBL" id="KAF6028730.1"/>
    </source>
</evidence>
<dbReference type="Pfam" id="PF00728">
    <property type="entry name" value="Glyco_hydro_20"/>
    <property type="match status" value="1"/>
</dbReference>
<keyword evidence="6" id="KW-1133">Transmembrane helix</keyword>
<protein>
    <recommendedName>
        <fullName evidence="3">beta-N-acetylhexosaminidase</fullName>
        <ecNumber evidence="3">3.2.1.52</ecNumber>
    </recommendedName>
</protein>
<dbReference type="InterPro" id="IPR015883">
    <property type="entry name" value="Glyco_hydro_20_cat"/>
</dbReference>
<evidence type="ECO:0000256" key="1">
    <source>
        <dbReference type="ARBA" id="ARBA00001231"/>
    </source>
</evidence>
<evidence type="ECO:0000256" key="5">
    <source>
        <dbReference type="SAM" id="MobiDB-lite"/>
    </source>
</evidence>
<dbReference type="InterPro" id="IPR017853">
    <property type="entry name" value="GH"/>
</dbReference>
<dbReference type="EC" id="3.2.1.52" evidence="3"/>
<dbReference type="EMBL" id="VXIV02001921">
    <property type="protein sequence ID" value="KAF6028730.1"/>
    <property type="molecule type" value="Genomic_DNA"/>
</dbReference>
<comment type="catalytic activity">
    <reaction evidence="1">
        <text>Hydrolysis of terminal non-reducing N-acetyl-D-hexosamine residues in N-acetyl-beta-D-hexosaminides.</text>
        <dbReference type="EC" id="3.2.1.52"/>
    </reaction>
</comment>
<comment type="caution">
    <text evidence="8">The sequence shown here is derived from an EMBL/GenBank/DDBJ whole genome shotgun (WGS) entry which is preliminary data.</text>
</comment>
<sequence>MARKTKSSTIFTYILIAIVVYILYTILFSKPRASFTPEFVPGSGKMPYLPADETSNIEKKTDESSSKHESLTDEQRSQLRDVLQQMERMVHLDLKGAAPKISYLRELFPLFKRMGATGLLIEWEDMFPYYGELEIISAKDCYSKEDVATMLSLAKENDLKVIPLVQTFGHMEFVLKGPKFKHLRENLMNPSVINPHLPESLELVQKMIDQQVELQPDVEFLHIGADEVWVLGEGKESQKKWKLMEFLKM</sequence>
<evidence type="ECO:0000256" key="2">
    <source>
        <dbReference type="ARBA" id="ARBA00006285"/>
    </source>
</evidence>
<keyword evidence="4" id="KW-0378">Hydrolase</keyword>
<reference evidence="8" key="1">
    <citation type="submission" date="2020-06" db="EMBL/GenBank/DDBJ databases">
        <title>Draft genome of Bugula neritina, a colonial animal packing powerful symbionts and potential medicines.</title>
        <authorList>
            <person name="Rayko M."/>
        </authorList>
    </citation>
    <scope>NUCLEOTIDE SEQUENCE [LARGE SCALE GENOMIC DNA]</scope>
    <source>
        <strain evidence="8">Kwan_BN1</strain>
    </source>
</reference>
<feature type="region of interest" description="Disordered" evidence="5">
    <location>
        <begin position="46"/>
        <end position="76"/>
    </location>
</feature>
<name>A0A7J7JQW0_BUGNE</name>
<evidence type="ECO:0000313" key="9">
    <source>
        <dbReference type="Proteomes" id="UP000593567"/>
    </source>
</evidence>
<keyword evidence="6" id="KW-0812">Transmembrane</keyword>
<dbReference type="Proteomes" id="UP000593567">
    <property type="component" value="Unassembled WGS sequence"/>
</dbReference>
<dbReference type="OrthoDB" id="47475at2759"/>
<keyword evidence="9" id="KW-1185">Reference proteome</keyword>
<dbReference type="InterPro" id="IPR038901">
    <property type="entry name" value="HEXDC-like"/>
</dbReference>
<feature type="domain" description="Glycoside hydrolase family 20 catalytic" evidence="7">
    <location>
        <begin position="139"/>
        <end position="243"/>
    </location>
</feature>
<evidence type="ECO:0000256" key="4">
    <source>
        <dbReference type="ARBA" id="ARBA00022801"/>
    </source>
</evidence>
<dbReference type="GO" id="GO:0004563">
    <property type="term" value="F:beta-N-acetylhexosaminidase activity"/>
    <property type="evidence" value="ECO:0007669"/>
    <property type="project" value="UniProtKB-EC"/>
</dbReference>
<dbReference type="SUPFAM" id="SSF51445">
    <property type="entry name" value="(Trans)glycosidases"/>
    <property type="match status" value="1"/>
</dbReference>
<feature type="compositionally biased region" description="Basic and acidic residues" evidence="5">
    <location>
        <begin position="56"/>
        <end position="76"/>
    </location>
</feature>
<organism evidence="8 9">
    <name type="scientific">Bugula neritina</name>
    <name type="common">Brown bryozoan</name>
    <name type="synonym">Sertularia neritina</name>
    <dbReference type="NCBI Taxonomy" id="10212"/>
    <lineage>
        <taxon>Eukaryota</taxon>
        <taxon>Metazoa</taxon>
        <taxon>Spiralia</taxon>
        <taxon>Lophotrochozoa</taxon>
        <taxon>Bryozoa</taxon>
        <taxon>Gymnolaemata</taxon>
        <taxon>Cheilostomatida</taxon>
        <taxon>Flustrina</taxon>
        <taxon>Buguloidea</taxon>
        <taxon>Bugulidae</taxon>
        <taxon>Bugula</taxon>
    </lineage>
</organism>